<gene>
    <name evidence="1" type="ORF">CLUMA_CG013608</name>
</gene>
<protein>
    <submittedName>
        <fullName evidence="1">CLUMA_CG013608, isoform A</fullName>
    </submittedName>
</protein>
<proteinExistence type="predicted"/>
<dbReference type="EMBL" id="CVRI01000054">
    <property type="protein sequence ID" value="CRL00335.1"/>
    <property type="molecule type" value="Genomic_DNA"/>
</dbReference>
<dbReference type="Proteomes" id="UP000183832">
    <property type="component" value="Unassembled WGS sequence"/>
</dbReference>
<evidence type="ECO:0000313" key="1">
    <source>
        <dbReference type="EMBL" id="CRL00335.1"/>
    </source>
</evidence>
<keyword evidence="2" id="KW-1185">Reference proteome</keyword>
<evidence type="ECO:0000313" key="2">
    <source>
        <dbReference type="Proteomes" id="UP000183832"/>
    </source>
</evidence>
<organism evidence="1 2">
    <name type="scientific">Clunio marinus</name>
    <dbReference type="NCBI Taxonomy" id="568069"/>
    <lineage>
        <taxon>Eukaryota</taxon>
        <taxon>Metazoa</taxon>
        <taxon>Ecdysozoa</taxon>
        <taxon>Arthropoda</taxon>
        <taxon>Hexapoda</taxon>
        <taxon>Insecta</taxon>
        <taxon>Pterygota</taxon>
        <taxon>Neoptera</taxon>
        <taxon>Endopterygota</taxon>
        <taxon>Diptera</taxon>
        <taxon>Nematocera</taxon>
        <taxon>Chironomoidea</taxon>
        <taxon>Chironomidae</taxon>
        <taxon>Clunio</taxon>
    </lineage>
</organism>
<dbReference type="AlphaFoldDB" id="A0A1J1IJB2"/>
<reference evidence="1 2" key="1">
    <citation type="submission" date="2015-04" db="EMBL/GenBank/DDBJ databases">
        <authorList>
            <person name="Syromyatnikov M.Y."/>
            <person name="Popov V.N."/>
        </authorList>
    </citation>
    <scope>NUCLEOTIDE SEQUENCE [LARGE SCALE GENOMIC DNA]</scope>
</reference>
<accession>A0A1J1IJB2</accession>
<name>A0A1J1IJB2_9DIPT</name>
<sequence>MNLDKQNQNVFQTVVGIIIRSRIVLAAVGQTSDQSSFTCSEAHHQLQNNYCELKKKCFLQDSTEFVSFWCQICSYKR</sequence>